<dbReference type="EMBL" id="LXQA010173348">
    <property type="protein sequence ID" value="MCI29553.1"/>
    <property type="molecule type" value="Genomic_DNA"/>
</dbReference>
<sequence length="20" mass="2154">MISQTDRATTSASVIDLDDD</sequence>
<accession>A0A392QYW6</accession>
<reference evidence="2 3" key="1">
    <citation type="journal article" date="2018" name="Front. Plant Sci.">
        <title>Red Clover (Trifolium pratense) and Zigzag Clover (T. medium) - A Picture of Genomic Similarities and Differences.</title>
        <authorList>
            <person name="Dluhosova J."/>
            <person name="Istvanek J."/>
            <person name="Nedelnik J."/>
            <person name="Repkova J."/>
        </authorList>
    </citation>
    <scope>NUCLEOTIDE SEQUENCE [LARGE SCALE GENOMIC DNA]</scope>
    <source>
        <strain evidence="3">cv. 10/8</strain>
        <tissue evidence="2">Leaf</tissue>
    </source>
</reference>
<dbReference type="Proteomes" id="UP000265520">
    <property type="component" value="Unassembled WGS sequence"/>
</dbReference>
<name>A0A392QYW6_9FABA</name>
<organism evidence="2 3">
    <name type="scientific">Trifolium medium</name>
    <dbReference type="NCBI Taxonomy" id="97028"/>
    <lineage>
        <taxon>Eukaryota</taxon>
        <taxon>Viridiplantae</taxon>
        <taxon>Streptophyta</taxon>
        <taxon>Embryophyta</taxon>
        <taxon>Tracheophyta</taxon>
        <taxon>Spermatophyta</taxon>
        <taxon>Magnoliopsida</taxon>
        <taxon>eudicotyledons</taxon>
        <taxon>Gunneridae</taxon>
        <taxon>Pentapetalae</taxon>
        <taxon>rosids</taxon>
        <taxon>fabids</taxon>
        <taxon>Fabales</taxon>
        <taxon>Fabaceae</taxon>
        <taxon>Papilionoideae</taxon>
        <taxon>50 kb inversion clade</taxon>
        <taxon>NPAAA clade</taxon>
        <taxon>Hologalegina</taxon>
        <taxon>IRL clade</taxon>
        <taxon>Trifolieae</taxon>
        <taxon>Trifolium</taxon>
    </lineage>
</organism>
<feature type="region of interest" description="Disordered" evidence="1">
    <location>
        <begin position="1"/>
        <end position="20"/>
    </location>
</feature>
<keyword evidence="3" id="KW-1185">Reference proteome</keyword>
<evidence type="ECO:0000313" key="3">
    <source>
        <dbReference type="Proteomes" id="UP000265520"/>
    </source>
</evidence>
<evidence type="ECO:0000256" key="1">
    <source>
        <dbReference type="SAM" id="MobiDB-lite"/>
    </source>
</evidence>
<evidence type="ECO:0000313" key="2">
    <source>
        <dbReference type="EMBL" id="MCI29553.1"/>
    </source>
</evidence>
<proteinExistence type="predicted"/>
<dbReference type="AlphaFoldDB" id="A0A392QYW6"/>
<comment type="caution">
    <text evidence="2">The sequence shown here is derived from an EMBL/GenBank/DDBJ whole genome shotgun (WGS) entry which is preliminary data.</text>
</comment>
<protein>
    <submittedName>
        <fullName evidence="2">Uncharacterized protein</fullName>
    </submittedName>
</protein>
<feature type="compositionally biased region" description="Polar residues" evidence="1">
    <location>
        <begin position="1"/>
        <end position="13"/>
    </location>
</feature>